<keyword evidence="2" id="KW-1185">Reference proteome</keyword>
<evidence type="ECO:0000313" key="2">
    <source>
        <dbReference type="Proteomes" id="UP001283361"/>
    </source>
</evidence>
<dbReference type="Proteomes" id="UP001283361">
    <property type="component" value="Unassembled WGS sequence"/>
</dbReference>
<dbReference type="EMBL" id="JAWDGP010006300">
    <property type="protein sequence ID" value="KAK3743605.1"/>
    <property type="molecule type" value="Genomic_DNA"/>
</dbReference>
<sequence length="109" mass="12164">MKLVLHQSGGHTKLVLHQSGAHITGDTNWFSINLECKSEEKQIGSPSIRRAHQTGSPSIWSAHHTRSKLVLNQSGAQFSGDTNWFSINLERISQVTQTGSLLMWSAQRR</sequence>
<name>A0AAE1CXJ5_9GAST</name>
<organism evidence="1 2">
    <name type="scientific">Elysia crispata</name>
    <name type="common">lettuce slug</name>
    <dbReference type="NCBI Taxonomy" id="231223"/>
    <lineage>
        <taxon>Eukaryota</taxon>
        <taxon>Metazoa</taxon>
        <taxon>Spiralia</taxon>
        <taxon>Lophotrochozoa</taxon>
        <taxon>Mollusca</taxon>
        <taxon>Gastropoda</taxon>
        <taxon>Heterobranchia</taxon>
        <taxon>Euthyneura</taxon>
        <taxon>Panpulmonata</taxon>
        <taxon>Sacoglossa</taxon>
        <taxon>Placobranchoidea</taxon>
        <taxon>Plakobranchidae</taxon>
        <taxon>Elysia</taxon>
    </lineage>
</organism>
<protein>
    <submittedName>
        <fullName evidence="1">Uncharacterized protein</fullName>
    </submittedName>
</protein>
<proteinExistence type="predicted"/>
<accession>A0AAE1CXJ5</accession>
<evidence type="ECO:0000313" key="1">
    <source>
        <dbReference type="EMBL" id="KAK3743605.1"/>
    </source>
</evidence>
<dbReference type="AlphaFoldDB" id="A0AAE1CXJ5"/>
<comment type="caution">
    <text evidence="1">The sequence shown here is derived from an EMBL/GenBank/DDBJ whole genome shotgun (WGS) entry which is preliminary data.</text>
</comment>
<gene>
    <name evidence="1" type="ORF">RRG08_004723</name>
</gene>
<reference evidence="1" key="1">
    <citation type="journal article" date="2023" name="G3 (Bethesda)">
        <title>A reference genome for the long-term kleptoplast-retaining sea slug Elysia crispata morphotype clarki.</title>
        <authorList>
            <person name="Eastman K.E."/>
            <person name="Pendleton A.L."/>
            <person name="Shaikh M.A."/>
            <person name="Suttiyut T."/>
            <person name="Ogas R."/>
            <person name="Tomko P."/>
            <person name="Gavelis G."/>
            <person name="Widhalm J.R."/>
            <person name="Wisecaver J.H."/>
        </authorList>
    </citation>
    <scope>NUCLEOTIDE SEQUENCE</scope>
    <source>
        <strain evidence="1">ECLA1</strain>
    </source>
</reference>